<gene>
    <name evidence="1" type="ORF">DL546_002626</name>
</gene>
<comment type="caution">
    <text evidence="1">The sequence shown here is derived from an EMBL/GenBank/DDBJ whole genome shotgun (WGS) entry which is preliminary data.</text>
</comment>
<dbReference type="Proteomes" id="UP000275385">
    <property type="component" value="Unassembled WGS sequence"/>
</dbReference>
<accession>A0A420Y610</accession>
<protein>
    <submittedName>
        <fullName evidence="1">Uncharacterized protein</fullName>
    </submittedName>
</protein>
<evidence type="ECO:0000313" key="1">
    <source>
        <dbReference type="EMBL" id="RKU43315.1"/>
    </source>
</evidence>
<sequence length="133" mass="15855">MLHLWEEEVTVHVAYHGNECKGRCADKEAEEAETFSAELYRQHMKDWNKVKMEVQKEDARKRRKIQKQYIADCVEAMKNAPKRAEAAHREQEEKLEGAREELRRIEEWQTWVEEEARWLEDKLQTMGAPQSLG</sequence>
<dbReference type="AlphaFoldDB" id="A0A420Y610"/>
<reference evidence="1 2" key="1">
    <citation type="submission" date="2018-08" db="EMBL/GenBank/DDBJ databases">
        <title>Draft genome of the lignicolous fungus Coniochaeta pulveracea.</title>
        <authorList>
            <person name="Borstlap C.J."/>
            <person name="De Witt R.N."/>
            <person name="Botha A."/>
            <person name="Volschenk H."/>
        </authorList>
    </citation>
    <scope>NUCLEOTIDE SEQUENCE [LARGE SCALE GENOMIC DNA]</scope>
    <source>
        <strain evidence="1 2">CAB683</strain>
    </source>
</reference>
<proteinExistence type="predicted"/>
<evidence type="ECO:0000313" key="2">
    <source>
        <dbReference type="Proteomes" id="UP000275385"/>
    </source>
</evidence>
<organism evidence="1 2">
    <name type="scientific">Coniochaeta pulveracea</name>
    <dbReference type="NCBI Taxonomy" id="177199"/>
    <lineage>
        <taxon>Eukaryota</taxon>
        <taxon>Fungi</taxon>
        <taxon>Dikarya</taxon>
        <taxon>Ascomycota</taxon>
        <taxon>Pezizomycotina</taxon>
        <taxon>Sordariomycetes</taxon>
        <taxon>Sordariomycetidae</taxon>
        <taxon>Coniochaetales</taxon>
        <taxon>Coniochaetaceae</taxon>
        <taxon>Coniochaeta</taxon>
    </lineage>
</organism>
<keyword evidence="2" id="KW-1185">Reference proteome</keyword>
<dbReference type="EMBL" id="QVQW01000044">
    <property type="protein sequence ID" value="RKU43315.1"/>
    <property type="molecule type" value="Genomic_DNA"/>
</dbReference>
<name>A0A420Y610_9PEZI</name>